<dbReference type="Pfam" id="PF08028">
    <property type="entry name" value="Acyl-CoA_dh_2"/>
    <property type="match status" value="1"/>
</dbReference>
<dbReference type="InterPro" id="IPR006091">
    <property type="entry name" value="Acyl-CoA_Oxase/DH_mid-dom"/>
</dbReference>
<dbReference type="InterPro" id="IPR009100">
    <property type="entry name" value="AcylCoA_DH/oxidase_NM_dom_sf"/>
</dbReference>
<dbReference type="PIRSF" id="PIRSF016578">
    <property type="entry name" value="HsaA"/>
    <property type="match status" value="1"/>
</dbReference>
<evidence type="ECO:0000256" key="9">
    <source>
        <dbReference type="ARBA" id="ARBA00034328"/>
    </source>
</evidence>
<keyword evidence="4" id="KW-0547">Nucleotide-binding</keyword>
<dbReference type="InterPro" id="IPR037069">
    <property type="entry name" value="AcylCoA_DH/ox_N_sf"/>
</dbReference>
<evidence type="ECO:0000256" key="13">
    <source>
        <dbReference type="ARBA" id="ARBA00049456"/>
    </source>
</evidence>
<comment type="subcellular location">
    <subcellularLocation>
        <location evidence="1">Cytoplasm</location>
    </subcellularLocation>
</comment>
<reference evidence="17" key="1">
    <citation type="journal article" date="2019" name="Int. J. Syst. Evol. Microbiol.">
        <title>The Global Catalogue of Microorganisms (GCM) 10K type strain sequencing project: providing services to taxonomists for standard genome sequencing and annotation.</title>
        <authorList>
            <consortium name="The Broad Institute Genomics Platform"/>
            <consortium name="The Broad Institute Genome Sequencing Center for Infectious Disease"/>
            <person name="Wu L."/>
            <person name="Ma J."/>
        </authorList>
    </citation>
    <scope>NUCLEOTIDE SEQUENCE [LARGE SCALE GENOMIC DNA]</scope>
    <source>
        <strain evidence="17">CCM 7640</strain>
    </source>
</reference>
<dbReference type="SUPFAM" id="SSF56645">
    <property type="entry name" value="Acyl-CoA dehydrogenase NM domain-like"/>
    <property type="match status" value="1"/>
</dbReference>
<keyword evidence="2" id="KW-0285">Flavoprotein</keyword>
<evidence type="ECO:0000259" key="14">
    <source>
        <dbReference type="Pfam" id="PF02770"/>
    </source>
</evidence>
<comment type="catalytic activity">
    <reaction evidence="13">
        <text>dibenzothiophene + 2 FMNH2 + 2 O2 = dibenzothiophene 5,5-dioxide + 2 FMN + 2 H2O + 2 H(+)</text>
        <dbReference type="Rhea" id="RHEA:49072"/>
        <dbReference type="ChEBI" id="CHEBI:15377"/>
        <dbReference type="ChEBI" id="CHEBI:15378"/>
        <dbReference type="ChEBI" id="CHEBI:15379"/>
        <dbReference type="ChEBI" id="CHEBI:23681"/>
        <dbReference type="ChEBI" id="CHEBI:57618"/>
        <dbReference type="ChEBI" id="CHEBI:58210"/>
        <dbReference type="ChEBI" id="CHEBI:90356"/>
        <dbReference type="EC" id="1.14.14.21"/>
    </reaction>
</comment>
<dbReference type="EMBL" id="BMCM01000001">
    <property type="protein sequence ID" value="GGD65816.1"/>
    <property type="molecule type" value="Genomic_DNA"/>
</dbReference>
<dbReference type="PANTHER" id="PTHR43884">
    <property type="entry name" value="ACYL-COA DEHYDROGENASE"/>
    <property type="match status" value="1"/>
</dbReference>
<evidence type="ECO:0000256" key="4">
    <source>
        <dbReference type="ARBA" id="ARBA00022741"/>
    </source>
</evidence>
<dbReference type="Gene3D" id="1.20.140.10">
    <property type="entry name" value="Butyryl-CoA Dehydrogenase, subunit A, domain 3"/>
    <property type="match status" value="1"/>
</dbReference>
<dbReference type="InterPro" id="IPR046373">
    <property type="entry name" value="Acyl-CoA_Oxase/DH_mid-dom_sf"/>
</dbReference>
<dbReference type="Gene3D" id="1.10.540.10">
    <property type="entry name" value="Acyl-CoA dehydrogenase/oxidase, N-terminal domain"/>
    <property type="match status" value="1"/>
</dbReference>
<dbReference type="RefSeq" id="WP_188435127.1">
    <property type="nucleotide sequence ID" value="NZ_BMCM01000001.1"/>
</dbReference>
<gene>
    <name evidence="16" type="ORF">GCM10007269_06330</name>
</gene>
<keyword evidence="5" id="KW-0560">Oxidoreductase</keyword>
<comment type="caution">
    <text evidence="16">The sequence shown here is derived from an EMBL/GenBank/DDBJ whole genome shotgun (WGS) entry which is preliminary data.</text>
</comment>
<evidence type="ECO:0000259" key="15">
    <source>
        <dbReference type="Pfam" id="PF08028"/>
    </source>
</evidence>
<evidence type="ECO:0000256" key="3">
    <source>
        <dbReference type="ARBA" id="ARBA00022643"/>
    </source>
</evidence>
<protein>
    <recommendedName>
        <fullName evidence="10">Dibenzothiophene monooxygenase</fullName>
        <ecNumber evidence="9">1.14.14.21</ecNumber>
    </recommendedName>
</protein>
<dbReference type="EC" id="1.14.14.21" evidence="9"/>
<evidence type="ECO:0000256" key="2">
    <source>
        <dbReference type="ARBA" id="ARBA00022630"/>
    </source>
</evidence>
<dbReference type="SUPFAM" id="SSF47203">
    <property type="entry name" value="Acyl-CoA dehydrogenase C-terminal domain-like"/>
    <property type="match status" value="1"/>
</dbReference>
<dbReference type="InterPro" id="IPR013107">
    <property type="entry name" value="Acyl-CoA_DH_C"/>
</dbReference>
<dbReference type="InterPro" id="IPR036250">
    <property type="entry name" value="AcylCo_DH-like_C"/>
</dbReference>
<evidence type="ECO:0000313" key="16">
    <source>
        <dbReference type="EMBL" id="GGD65816.1"/>
    </source>
</evidence>
<keyword evidence="3" id="KW-0288">FMN</keyword>
<dbReference type="PANTHER" id="PTHR43884:SF12">
    <property type="entry name" value="ISOVALERYL-COA DEHYDROGENASE, MITOCHONDRIAL-RELATED"/>
    <property type="match status" value="1"/>
</dbReference>
<evidence type="ECO:0000256" key="6">
    <source>
        <dbReference type="ARBA" id="ARBA00023033"/>
    </source>
</evidence>
<accession>A0ABQ1REJ0</accession>
<comment type="catalytic activity">
    <reaction evidence="11">
        <text>dibenzothiophene + FMNH2 + O2 = dibenzothiophene 5-oxide + FMN + H2O + H(+)</text>
        <dbReference type="Rhea" id="RHEA:49076"/>
        <dbReference type="ChEBI" id="CHEBI:15377"/>
        <dbReference type="ChEBI" id="CHEBI:15378"/>
        <dbReference type="ChEBI" id="CHEBI:15379"/>
        <dbReference type="ChEBI" id="CHEBI:23681"/>
        <dbReference type="ChEBI" id="CHEBI:23683"/>
        <dbReference type="ChEBI" id="CHEBI:57618"/>
        <dbReference type="ChEBI" id="CHEBI:58210"/>
    </reaction>
</comment>
<feature type="domain" description="Acyl-CoA dehydrogenase C-terminal" evidence="15">
    <location>
        <begin position="242"/>
        <end position="379"/>
    </location>
</feature>
<dbReference type="Pfam" id="PF02770">
    <property type="entry name" value="Acyl-CoA_dh_M"/>
    <property type="match status" value="1"/>
</dbReference>
<evidence type="ECO:0000256" key="1">
    <source>
        <dbReference type="ARBA" id="ARBA00004496"/>
    </source>
</evidence>
<evidence type="ECO:0000313" key="17">
    <source>
        <dbReference type="Proteomes" id="UP000629365"/>
    </source>
</evidence>
<feature type="domain" description="Acyl-CoA oxidase/dehydrogenase middle" evidence="14">
    <location>
        <begin position="130"/>
        <end position="214"/>
    </location>
</feature>
<evidence type="ECO:0000256" key="5">
    <source>
        <dbReference type="ARBA" id="ARBA00023002"/>
    </source>
</evidence>
<evidence type="ECO:0000256" key="12">
    <source>
        <dbReference type="ARBA" id="ARBA00048445"/>
    </source>
</evidence>
<name>A0ABQ1REJ0_9MICO</name>
<comment type="similarity">
    <text evidence="8">Belongs to the DszC flavin monooxygenase family.</text>
</comment>
<organism evidence="16 17">
    <name type="scientific">Microbacterium murale</name>
    <dbReference type="NCBI Taxonomy" id="1081040"/>
    <lineage>
        <taxon>Bacteria</taxon>
        <taxon>Bacillati</taxon>
        <taxon>Actinomycetota</taxon>
        <taxon>Actinomycetes</taxon>
        <taxon>Micrococcales</taxon>
        <taxon>Microbacteriaceae</taxon>
        <taxon>Microbacterium</taxon>
    </lineage>
</organism>
<keyword evidence="6" id="KW-0503">Monooxygenase</keyword>
<comment type="pathway">
    <text evidence="7">Sulfur metabolism; dibenzothiophene degradation.</text>
</comment>
<comment type="catalytic activity">
    <reaction evidence="12">
        <text>dibenzothiophene 5-oxide + FMNH2 + O2 = dibenzothiophene 5,5-dioxide + FMN + H2O + H(+)</text>
        <dbReference type="Rhea" id="RHEA:49080"/>
        <dbReference type="ChEBI" id="CHEBI:15377"/>
        <dbReference type="ChEBI" id="CHEBI:15378"/>
        <dbReference type="ChEBI" id="CHEBI:15379"/>
        <dbReference type="ChEBI" id="CHEBI:23683"/>
        <dbReference type="ChEBI" id="CHEBI:57618"/>
        <dbReference type="ChEBI" id="CHEBI:58210"/>
        <dbReference type="ChEBI" id="CHEBI:90356"/>
    </reaction>
</comment>
<evidence type="ECO:0000256" key="8">
    <source>
        <dbReference type="ARBA" id="ARBA00034317"/>
    </source>
</evidence>
<keyword evidence="17" id="KW-1185">Reference proteome</keyword>
<evidence type="ECO:0000256" key="7">
    <source>
        <dbReference type="ARBA" id="ARBA00034307"/>
    </source>
</evidence>
<evidence type="ECO:0000256" key="11">
    <source>
        <dbReference type="ARBA" id="ARBA00047859"/>
    </source>
</evidence>
<dbReference type="Gene3D" id="2.40.110.10">
    <property type="entry name" value="Butyryl-CoA Dehydrogenase, subunit A, domain 2"/>
    <property type="match status" value="1"/>
</dbReference>
<evidence type="ECO:0000256" key="10">
    <source>
        <dbReference type="ARBA" id="ARBA00034345"/>
    </source>
</evidence>
<proteinExistence type="inferred from homology"/>
<sequence length="417" mass="45212">MSTGYAAPAGIATSELIEHFRPIFERIAAGAPERDLTRRLPHEEIAWLKEARFGAVRLSRDEGGFDATLEQEHVLLLELGAADSNFPQIWRNHFAFVEDVLFDDEAGRNERWRAKIAEGALFGGAWSETGGDSFFDMRTVLVEQDGRFLLNGEKFYSTGSLFADWIHVLAKGPDAADVSLVLIEADADGVTLIDDWSGVGQRLTGSGTTVLENVELPAGSWYPFAARSRYQEAVYQLNHLATLAGISRAAQRDLVNAVRTRPRAYPQGLGSVPREDAQIQEVVGRVSALASAAEASVRWAARGLDDIVSLLAPDPGSDDPIVVEALHTATIAVYEAQLTVTDAALTASTLLFDALSSSALGEQKALDRHWRNARTVASHNPRVYKARIVGDWHLNGTDPNAAFLGPLATRAADAAKV</sequence>
<dbReference type="Proteomes" id="UP000629365">
    <property type="component" value="Unassembled WGS sequence"/>
</dbReference>